<dbReference type="RefSeq" id="WP_332613679.1">
    <property type="nucleotide sequence ID" value="NZ_JAXGFP010000001.1"/>
</dbReference>
<feature type="region of interest" description="Disordered" evidence="1">
    <location>
        <begin position="343"/>
        <end position="367"/>
    </location>
</feature>
<dbReference type="Proteomes" id="UP001355056">
    <property type="component" value="Unassembled WGS sequence"/>
</dbReference>
<organism evidence="2 3">
    <name type="scientific">Novilysobacter erysipheiresistens</name>
    <dbReference type="NCBI Taxonomy" id="1749332"/>
    <lineage>
        <taxon>Bacteria</taxon>
        <taxon>Pseudomonadati</taxon>
        <taxon>Pseudomonadota</taxon>
        <taxon>Gammaproteobacteria</taxon>
        <taxon>Lysobacterales</taxon>
        <taxon>Lysobacteraceae</taxon>
        <taxon>Novilysobacter</taxon>
    </lineage>
</organism>
<sequence length="367" mass="38645">MSLTFGLTGMDPATETALKVAFAEANQRLGGIWQLLPDTQGDFIAVDMDSMYGPMSWLRLHAAGKTVIGLTSAPRTQADFRLAQPFDAGSVVQLLNELVPRPEGSVADAAAGTATPSPAGLTPAPQPQDELPEEHPQPVDEASTAQATEEVGNSPREPASVAVAQVVPAAPSLQPHTPPAADPEPGTLAEWLASGRVKGRVKLERDGVVLLIDTEQRQYHGPGALKPLSPHVGSVLKSDDFATVADWDAQAAAQGAAQPLARLVWFGGLLAGNGTLMPGFDPQARYQMLKWPQTEREYPKHFRIATAMMKGPATLAEIAEASGVPVAEVTDFVNASLATGFADIEHPPEPEADAPKSGGLFGRLRGR</sequence>
<comment type="caution">
    <text evidence="2">The sequence shown here is derived from an EMBL/GenBank/DDBJ whole genome shotgun (WGS) entry which is preliminary data.</text>
</comment>
<reference evidence="2 3" key="1">
    <citation type="journal article" date="2016" name="Int. J. Syst. Evol. Microbiol.">
        <title>Lysobacter erysipheiresistens sp. nov., an antagonist of powdery mildew, isolated from tobacco-cultivated soil.</title>
        <authorList>
            <person name="Xie B."/>
            <person name="Li T."/>
            <person name="Lin X."/>
            <person name="Wang C.J."/>
            <person name="Chen Y.J."/>
            <person name="Liu W.J."/>
            <person name="Zhao Z.W."/>
        </authorList>
    </citation>
    <scope>NUCLEOTIDE SEQUENCE [LARGE SCALE GENOMIC DNA]</scope>
    <source>
        <strain evidence="2 3">RS-LYSO-3</strain>
    </source>
</reference>
<evidence type="ECO:0000313" key="2">
    <source>
        <dbReference type="EMBL" id="MEG3182488.1"/>
    </source>
</evidence>
<name>A0ABU7YTY4_9GAMM</name>
<evidence type="ECO:0000256" key="1">
    <source>
        <dbReference type="SAM" id="MobiDB-lite"/>
    </source>
</evidence>
<accession>A0ABU7YTY4</accession>
<feature type="region of interest" description="Disordered" evidence="1">
    <location>
        <begin position="105"/>
        <end position="159"/>
    </location>
</feature>
<protein>
    <submittedName>
        <fullName evidence="2">Uncharacterized protein</fullName>
    </submittedName>
</protein>
<proteinExistence type="predicted"/>
<feature type="compositionally biased region" description="Low complexity" evidence="1">
    <location>
        <begin position="107"/>
        <end position="123"/>
    </location>
</feature>
<dbReference type="EMBL" id="JAXGFP010000001">
    <property type="protein sequence ID" value="MEG3182488.1"/>
    <property type="molecule type" value="Genomic_DNA"/>
</dbReference>
<evidence type="ECO:0000313" key="3">
    <source>
        <dbReference type="Proteomes" id="UP001355056"/>
    </source>
</evidence>
<gene>
    <name evidence="2" type="ORF">SNE34_00475</name>
</gene>
<keyword evidence="3" id="KW-1185">Reference proteome</keyword>